<dbReference type="InterPro" id="IPR054076">
    <property type="entry name" value="ZUO1-like_ZHD"/>
</dbReference>
<keyword evidence="1" id="KW-0479">Metal-binding</keyword>
<gene>
    <name evidence="8" type="ORF">LTR36_007494</name>
</gene>
<dbReference type="GO" id="GO:0003676">
    <property type="term" value="F:nucleic acid binding"/>
    <property type="evidence" value="ECO:0007669"/>
    <property type="project" value="InterPro"/>
</dbReference>
<dbReference type="Gene3D" id="3.30.160.60">
    <property type="entry name" value="Classic Zinc Finger"/>
    <property type="match status" value="1"/>
</dbReference>
<dbReference type="InterPro" id="IPR018253">
    <property type="entry name" value="DnaJ_domain_CS"/>
</dbReference>
<dbReference type="AlphaFoldDB" id="A0AAV9JU27"/>
<dbReference type="PANTHER" id="PTHR44029:SF1">
    <property type="entry name" value="DNAJ HOMOLOG SUBFAMILY C MEMBER 21"/>
    <property type="match status" value="1"/>
</dbReference>
<dbReference type="CDD" id="cd06257">
    <property type="entry name" value="DnaJ"/>
    <property type="match status" value="1"/>
</dbReference>
<evidence type="ECO:0000259" key="6">
    <source>
        <dbReference type="PROSITE" id="PS50076"/>
    </source>
</evidence>
<dbReference type="InterPro" id="IPR003604">
    <property type="entry name" value="Matrin/U1-like-C_Znf_C2H2"/>
</dbReference>
<dbReference type="InterPro" id="IPR022755">
    <property type="entry name" value="Znf_C2H2_jaz"/>
</dbReference>
<dbReference type="InterPro" id="IPR013087">
    <property type="entry name" value="Znf_C2H2_type"/>
</dbReference>
<proteinExistence type="predicted"/>
<feature type="compositionally biased region" description="Polar residues" evidence="5">
    <location>
        <begin position="450"/>
        <end position="474"/>
    </location>
</feature>
<dbReference type="PANTHER" id="PTHR44029">
    <property type="entry name" value="DNAJ HOMOLOG SUBFAMILY C MEMBER 21"/>
    <property type="match status" value="1"/>
</dbReference>
<dbReference type="PROSITE" id="PS00636">
    <property type="entry name" value="DNAJ_1"/>
    <property type="match status" value="1"/>
</dbReference>
<feature type="region of interest" description="Disordered" evidence="5">
    <location>
        <begin position="268"/>
        <end position="307"/>
    </location>
</feature>
<evidence type="ECO:0000256" key="4">
    <source>
        <dbReference type="PROSITE-ProRule" id="PRU00042"/>
    </source>
</evidence>
<feature type="domain" description="C2H2-type" evidence="7">
    <location>
        <begin position="513"/>
        <end position="543"/>
    </location>
</feature>
<dbReference type="InterPro" id="IPR036236">
    <property type="entry name" value="Znf_C2H2_sf"/>
</dbReference>
<dbReference type="PROSITE" id="PS50076">
    <property type="entry name" value="DNAJ_2"/>
    <property type="match status" value="1"/>
</dbReference>
<feature type="domain" description="J" evidence="6">
    <location>
        <begin position="20"/>
        <end position="86"/>
    </location>
</feature>
<dbReference type="SMART" id="SM00355">
    <property type="entry name" value="ZnF_C2H2"/>
    <property type="match status" value="2"/>
</dbReference>
<keyword evidence="2 4" id="KW-0863">Zinc-finger</keyword>
<dbReference type="Pfam" id="PF12171">
    <property type="entry name" value="zf-C2H2_jaz"/>
    <property type="match status" value="1"/>
</dbReference>
<evidence type="ECO:0000313" key="8">
    <source>
        <dbReference type="EMBL" id="KAK4549038.1"/>
    </source>
</evidence>
<keyword evidence="3" id="KW-0862">Zinc</keyword>
<feature type="compositionally biased region" description="Basic and acidic residues" evidence="5">
    <location>
        <begin position="276"/>
        <end position="294"/>
    </location>
</feature>
<dbReference type="PRINTS" id="PR00625">
    <property type="entry name" value="JDOMAIN"/>
</dbReference>
<dbReference type="SMART" id="SM00451">
    <property type="entry name" value="ZnF_U1"/>
    <property type="match status" value="1"/>
</dbReference>
<evidence type="ECO:0000256" key="2">
    <source>
        <dbReference type="ARBA" id="ARBA00022771"/>
    </source>
</evidence>
<dbReference type="EMBL" id="JAVFHQ010000005">
    <property type="protein sequence ID" value="KAK4549038.1"/>
    <property type="molecule type" value="Genomic_DNA"/>
</dbReference>
<dbReference type="Pfam" id="PF21884">
    <property type="entry name" value="ZUO1-like_ZHD"/>
    <property type="match status" value="1"/>
</dbReference>
<dbReference type="SMART" id="SM00271">
    <property type="entry name" value="DnaJ"/>
    <property type="match status" value="1"/>
</dbReference>
<protein>
    <recommendedName>
        <fullName evidence="10">DnaJ-domain-containing protein</fullName>
    </recommendedName>
</protein>
<feature type="region of interest" description="Disordered" evidence="5">
    <location>
        <begin position="535"/>
        <end position="556"/>
    </location>
</feature>
<dbReference type="InterPro" id="IPR001623">
    <property type="entry name" value="DnaJ_domain"/>
</dbReference>
<accession>A0AAV9JU27</accession>
<dbReference type="GO" id="GO:0005737">
    <property type="term" value="C:cytoplasm"/>
    <property type="evidence" value="ECO:0007669"/>
    <property type="project" value="TreeGrafter"/>
</dbReference>
<keyword evidence="9" id="KW-1185">Reference proteome</keyword>
<name>A0AAV9JU27_9PEZI</name>
<dbReference type="Proteomes" id="UP001324427">
    <property type="component" value="Unassembled WGS sequence"/>
</dbReference>
<feature type="region of interest" description="Disordered" evidence="5">
    <location>
        <begin position="353"/>
        <end position="514"/>
    </location>
</feature>
<dbReference type="InterPro" id="IPR051964">
    <property type="entry name" value="Chaperone_stress_response"/>
</dbReference>
<dbReference type="SUPFAM" id="SSF57667">
    <property type="entry name" value="beta-beta-alpha zinc fingers"/>
    <property type="match status" value="1"/>
</dbReference>
<evidence type="ECO:0000256" key="3">
    <source>
        <dbReference type="ARBA" id="ARBA00022833"/>
    </source>
</evidence>
<dbReference type="Pfam" id="PF00226">
    <property type="entry name" value="DnaJ"/>
    <property type="match status" value="1"/>
</dbReference>
<evidence type="ECO:0000256" key="1">
    <source>
        <dbReference type="ARBA" id="ARBA00022723"/>
    </source>
</evidence>
<evidence type="ECO:0000256" key="5">
    <source>
        <dbReference type="SAM" id="MobiDB-lite"/>
    </source>
</evidence>
<feature type="compositionally biased region" description="Acidic residues" evidence="5">
    <location>
        <begin position="295"/>
        <end position="307"/>
    </location>
</feature>
<reference evidence="8 9" key="1">
    <citation type="submission" date="2021-11" db="EMBL/GenBank/DDBJ databases">
        <title>Black yeast isolated from Biological Soil Crust.</title>
        <authorList>
            <person name="Kurbessoian T."/>
        </authorList>
    </citation>
    <scope>NUCLEOTIDE SEQUENCE [LARGE SCALE GENOMIC DNA]</scope>
    <source>
        <strain evidence="8 9">CCFEE 5522</strain>
    </source>
</reference>
<evidence type="ECO:0000259" key="7">
    <source>
        <dbReference type="PROSITE" id="PS50157"/>
    </source>
</evidence>
<feature type="compositionally biased region" description="Acidic residues" evidence="5">
    <location>
        <begin position="368"/>
        <end position="382"/>
    </location>
</feature>
<feature type="compositionally biased region" description="Polar residues" evidence="5">
    <location>
        <begin position="388"/>
        <end position="404"/>
    </location>
</feature>
<organism evidence="8 9">
    <name type="scientific">Oleoguttula mirabilis</name>
    <dbReference type="NCBI Taxonomy" id="1507867"/>
    <lineage>
        <taxon>Eukaryota</taxon>
        <taxon>Fungi</taxon>
        <taxon>Dikarya</taxon>
        <taxon>Ascomycota</taxon>
        <taxon>Pezizomycotina</taxon>
        <taxon>Dothideomycetes</taxon>
        <taxon>Dothideomycetidae</taxon>
        <taxon>Mycosphaerellales</taxon>
        <taxon>Teratosphaeriaceae</taxon>
        <taxon>Oleoguttula</taxon>
    </lineage>
</organism>
<dbReference type="SUPFAM" id="SSF46565">
    <property type="entry name" value="Chaperone J-domain"/>
    <property type="match status" value="1"/>
</dbReference>
<comment type="caution">
    <text evidence="8">The sequence shown here is derived from an EMBL/GenBank/DDBJ whole genome shotgun (WGS) entry which is preliminary data.</text>
</comment>
<evidence type="ECO:0000313" key="9">
    <source>
        <dbReference type="Proteomes" id="UP001324427"/>
    </source>
</evidence>
<sequence length="556" mass="61854">MGASQSAGRGDAPVPGAKTSYYELLGVPRQATPEEIKKAYRSKALELHPDRNYGNVEHATRQFAEVQAAHEVLSDPQERAWYDSHESAILRGEDGEDEAGGPTYDNVRATSADDLARMVRKFNSGIAFSDAPSGFFGFVRETFAQLAKEEQMAAQWDGTDAMEYPTFGYKDDSHDHVVKRFYTAWSSFQTVKDFAWKDRYRLSEAPDRWHRRAMEAANKGYRQDSIREFNDAVRSLVAFVRKRDPRYVRSTQTDDERQKTLRNAAAAQAARARAANQEKLKPEVPERTTSREPDPLADLEGTFEDEEEEEEHVLECVICNKIFKSEQQWEAHAKSKKHLKAVNTFRKTLRKDNVDGDEHGIATPEVGKDEEQEELDDVAAEDEDHKTGTNGQASVEETTDQQHAQEAPDNLEDAGQHEKEADETIDEQVATQSRDSDTPHSEDDDYASPETIQDRLQSTTLNDMDIGTQPTTAAGSEDEAATATSKPKIGKAAQKRAKKASAGANGSSTEAKHQCVGCEAAFPTKTRLFDHLKDHPKHAALKPAAGGAKGKKKGKR</sequence>
<dbReference type="GO" id="GO:0008270">
    <property type="term" value="F:zinc ion binding"/>
    <property type="evidence" value="ECO:0007669"/>
    <property type="project" value="UniProtKB-KW"/>
</dbReference>
<evidence type="ECO:0008006" key="10">
    <source>
        <dbReference type="Google" id="ProtNLM"/>
    </source>
</evidence>
<dbReference type="Gene3D" id="1.10.287.110">
    <property type="entry name" value="DnaJ domain"/>
    <property type="match status" value="1"/>
</dbReference>
<dbReference type="PROSITE" id="PS00028">
    <property type="entry name" value="ZINC_FINGER_C2H2_1"/>
    <property type="match status" value="2"/>
</dbReference>
<dbReference type="InterPro" id="IPR036869">
    <property type="entry name" value="J_dom_sf"/>
</dbReference>
<dbReference type="PROSITE" id="PS50157">
    <property type="entry name" value="ZINC_FINGER_C2H2_2"/>
    <property type="match status" value="1"/>
</dbReference>